<organism evidence="2 3">
    <name type="scientific">Mycena sanguinolenta</name>
    <dbReference type="NCBI Taxonomy" id="230812"/>
    <lineage>
        <taxon>Eukaryota</taxon>
        <taxon>Fungi</taxon>
        <taxon>Dikarya</taxon>
        <taxon>Basidiomycota</taxon>
        <taxon>Agaricomycotina</taxon>
        <taxon>Agaricomycetes</taxon>
        <taxon>Agaricomycetidae</taxon>
        <taxon>Agaricales</taxon>
        <taxon>Marasmiineae</taxon>
        <taxon>Mycenaceae</taxon>
        <taxon>Mycena</taxon>
    </lineage>
</organism>
<feature type="compositionally biased region" description="Acidic residues" evidence="1">
    <location>
        <begin position="426"/>
        <end position="435"/>
    </location>
</feature>
<dbReference type="EMBL" id="JACAZH010000007">
    <property type="protein sequence ID" value="KAF7364419.1"/>
    <property type="molecule type" value="Genomic_DNA"/>
</dbReference>
<proteinExistence type="predicted"/>
<comment type="caution">
    <text evidence="2">The sequence shown here is derived from an EMBL/GenBank/DDBJ whole genome shotgun (WGS) entry which is preliminary data.</text>
</comment>
<dbReference type="AlphaFoldDB" id="A0A8H7D6T7"/>
<evidence type="ECO:0000256" key="1">
    <source>
        <dbReference type="SAM" id="MobiDB-lite"/>
    </source>
</evidence>
<accession>A0A8H7D6T7</accession>
<evidence type="ECO:0000313" key="2">
    <source>
        <dbReference type="EMBL" id="KAF7364419.1"/>
    </source>
</evidence>
<evidence type="ECO:0000313" key="3">
    <source>
        <dbReference type="Proteomes" id="UP000623467"/>
    </source>
</evidence>
<name>A0A8H7D6T7_9AGAR</name>
<sequence>MPSTRLSAGSTPVEKPPQQRSVSARSHAHVARELELGAKRGGSGSRKVNNYISGMKSQCSGGAGGWQGGAGGTGEGPTLHYDIRGERIVMKTFHGPEATPPDFLRIPLGHIDLRSEIRMEATTGVVRRYRKQKTVRQMYSARVVGHNEPMTVALYQGNNAEEVQIFHFGSTALSIHVFERRSGTVIFLAIQAFGIPTSSKSMQARVHLEFMLQYFMMAVFGTTLCLDKTSSAAPWFTQANYIFSQLKIVSNHEDYKLVNRVIFALQIGEITQNPPDGYLFVCSPEDFEIGPTSVQWPDRPAYWSLNPSGSNPLSHEEASSLGFPSITPITEVFFSCWDETVYAGLRKFDECKGFDPESQDLAKELGCPLFEICVPGESRELDWTSDENNETQPSGCNIDGAPEMEYNSDLASPYIEDLAMEDENFLQESPSDESDCSNSYPEDGVPEIESNSSSCNQELTVENEDSLRDLPSHGTVVVQHYSIGELAELVKFGLIVVFGLTALYEYAGVLF</sequence>
<feature type="region of interest" description="Disordered" evidence="1">
    <location>
        <begin position="426"/>
        <end position="454"/>
    </location>
</feature>
<protein>
    <submittedName>
        <fullName evidence="2">Uncharacterized protein</fullName>
    </submittedName>
</protein>
<feature type="compositionally biased region" description="Polar residues" evidence="1">
    <location>
        <begin position="1"/>
        <end position="10"/>
    </location>
</feature>
<feature type="region of interest" description="Disordered" evidence="1">
    <location>
        <begin position="1"/>
        <end position="26"/>
    </location>
</feature>
<keyword evidence="3" id="KW-1185">Reference proteome</keyword>
<reference evidence="2" key="1">
    <citation type="submission" date="2020-05" db="EMBL/GenBank/DDBJ databases">
        <title>Mycena genomes resolve the evolution of fungal bioluminescence.</title>
        <authorList>
            <person name="Tsai I.J."/>
        </authorList>
    </citation>
    <scope>NUCLEOTIDE SEQUENCE</scope>
    <source>
        <strain evidence="2">160909Yilan</strain>
    </source>
</reference>
<gene>
    <name evidence="2" type="ORF">MSAN_01102800</name>
</gene>
<dbReference type="Proteomes" id="UP000623467">
    <property type="component" value="Unassembled WGS sequence"/>
</dbReference>